<feature type="domain" description="Glycoside hydrolase family 5" evidence="6">
    <location>
        <begin position="68"/>
        <end position="339"/>
    </location>
</feature>
<dbReference type="AlphaFoldDB" id="A0AAD4GZW4"/>
<reference evidence="7" key="1">
    <citation type="journal article" date="2019" name="Beilstein J. Org. Chem.">
        <title>Nanangenines: drimane sesquiterpenoids as the dominant metabolite cohort of a novel Australian fungus, Aspergillus nanangensis.</title>
        <authorList>
            <person name="Lacey H.J."/>
            <person name="Gilchrist C.L.M."/>
            <person name="Crombie A."/>
            <person name="Kalaitzis J.A."/>
            <person name="Vuong D."/>
            <person name="Rutledge P.J."/>
            <person name="Turner P."/>
            <person name="Pitt J.I."/>
            <person name="Lacey E."/>
            <person name="Chooi Y.H."/>
            <person name="Piggott A.M."/>
        </authorList>
    </citation>
    <scope>NUCLEOTIDE SEQUENCE</scope>
    <source>
        <strain evidence="7">MST-FP2251</strain>
    </source>
</reference>
<reference evidence="7" key="2">
    <citation type="submission" date="2020-02" db="EMBL/GenBank/DDBJ databases">
        <authorList>
            <person name="Gilchrist C.L.M."/>
            <person name="Chooi Y.-H."/>
        </authorList>
    </citation>
    <scope>NUCLEOTIDE SEQUENCE</scope>
    <source>
        <strain evidence="7">MST-FP2251</strain>
    </source>
</reference>
<dbReference type="SUPFAM" id="SSF51445">
    <property type="entry name" value="(Trans)glycosidases"/>
    <property type="match status" value="1"/>
</dbReference>
<protein>
    <submittedName>
        <fullName evidence="7">Glucan 1,3-beta-glucosidase 3</fullName>
    </submittedName>
</protein>
<dbReference type="PANTHER" id="PTHR31297:SF43">
    <property type="entry name" value="GLUCAN 1,3-BETA-GLUCOSIDASE 3"/>
    <property type="match status" value="1"/>
</dbReference>
<evidence type="ECO:0000256" key="3">
    <source>
        <dbReference type="ARBA" id="ARBA00023295"/>
    </source>
</evidence>
<keyword evidence="3 5" id="KW-0326">Glycosidase</keyword>
<accession>A0AAD4GZW4</accession>
<dbReference type="GO" id="GO:0005576">
    <property type="term" value="C:extracellular region"/>
    <property type="evidence" value="ECO:0007669"/>
    <property type="project" value="TreeGrafter"/>
</dbReference>
<evidence type="ECO:0000256" key="2">
    <source>
        <dbReference type="ARBA" id="ARBA00022801"/>
    </source>
</evidence>
<evidence type="ECO:0000256" key="5">
    <source>
        <dbReference type="RuleBase" id="RU361153"/>
    </source>
</evidence>
<dbReference type="InterPro" id="IPR001547">
    <property type="entry name" value="Glyco_hydro_5"/>
</dbReference>
<proteinExistence type="inferred from homology"/>
<evidence type="ECO:0000313" key="7">
    <source>
        <dbReference type="EMBL" id="KAF9895376.1"/>
    </source>
</evidence>
<keyword evidence="8" id="KW-1185">Reference proteome</keyword>
<dbReference type="GO" id="GO:0009986">
    <property type="term" value="C:cell surface"/>
    <property type="evidence" value="ECO:0007669"/>
    <property type="project" value="TreeGrafter"/>
</dbReference>
<evidence type="ECO:0000259" key="6">
    <source>
        <dbReference type="Pfam" id="PF00150"/>
    </source>
</evidence>
<name>A0AAD4GZW4_ASPNN</name>
<dbReference type="GO" id="GO:0046557">
    <property type="term" value="F:glucan endo-1,6-beta-glucosidase activity"/>
    <property type="evidence" value="ECO:0007669"/>
    <property type="project" value="TreeGrafter"/>
</dbReference>
<evidence type="ECO:0000256" key="4">
    <source>
        <dbReference type="ARBA" id="ARBA00023316"/>
    </source>
</evidence>
<gene>
    <name evidence="7" type="primary">EXG3</name>
    <name evidence="7" type="ORF">FE257_000281</name>
</gene>
<dbReference type="GO" id="GO:0009251">
    <property type="term" value="P:glucan catabolic process"/>
    <property type="evidence" value="ECO:0007669"/>
    <property type="project" value="TreeGrafter"/>
</dbReference>
<organism evidence="7 8">
    <name type="scientific">Aspergillus nanangensis</name>
    <dbReference type="NCBI Taxonomy" id="2582783"/>
    <lineage>
        <taxon>Eukaryota</taxon>
        <taxon>Fungi</taxon>
        <taxon>Dikarya</taxon>
        <taxon>Ascomycota</taxon>
        <taxon>Pezizomycotina</taxon>
        <taxon>Eurotiomycetes</taxon>
        <taxon>Eurotiomycetidae</taxon>
        <taxon>Eurotiales</taxon>
        <taxon>Aspergillaceae</taxon>
        <taxon>Aspergillus</taxon>
        <taxon>Aspergillus subgen. Circumdati</taxon>
    </lineage>
</organism>
<keyword evidence="2 5" id="KW-0378">Hydrolase</keyword>
<dbReference type="EMBL" id="VCAU01000001">
    <property type="protein sequence ID" value="KAF9895376.1"/>
    <property type="molecule type" value="Genomic_DNA"/>
</dbReference>
<dbReference type="InterPro" id="IPR017853">
    <property type="entry name" value="GH"/>
</dbReference>
<keyword evidence="4" id="KW-0961">Cell wall biogenesis/degradation</keyword>
<dbReference type="InterPro" id="IPR050386">
    <property type="entry name" value="Glycosyl_hydrolase_5"/>
</dbReference>
<dbReference type="Pfam" id="PF00150">
    <property type="entry name" value="Cellulase"/>
    <property type="match status" value="1"/>
</dbReference>
<comment type="similarity">
    <text evidence="1 5">Belongs to the glycosyl hydrolase 5 (cellulase A) family.</text>
</comment>
<dbReference type="PANTHER" id="PTHR31297">
    <property type="entry name" value="GLUCAN ENDO-1,6-BETA-GLUCOSIDASE B"/>
    <property type="match status" value="1"/>
</dbReference>
<sequence>MNQSVNLPPTVDDIFRYRYQHGTNVGPIFMHGPWFDRSISEEDIGGRRELEKIQRSLKDKGLNETKSNWESHWLNALTEDDLMWLRDVAHCNLIRLPVGFFTLGPLFCSGTVFDGEPSQVYTNCWNTIRHLLSKCYDYGIGVLIDFQTIPRGLKAAPHKENSHDSQTCPSPHSWVLARDCVAFIVQEVTFHAMSEVVGIQISSDTNWGTCDLQKWYDEVLEITSCINPSLPTYISDGQDLPAALDLAMLKNKFTAGGSNSPIIVDTHRYYTAGSYRSMDPMTIIEKVHNELAELESRPKNVISQGTAVDVFIGEYSCAIDSQAWRRTDPSEQLDLTKAFGQAQVKLWASKACGSAFCGFKTSQDKNDAWSFEKQVHAGVISAPTWRTIPSVQILENVKQAESQWAQIRDRSLSEVSTALDASAVQRFTKGWDLGYSDALSFLGAIARGVMPGSSDGGDKIGAMELWVRKRIIDTQRLDTELGIEWETGLRQGIADFYNSTGI</sequence>
<evidence type="ECO:0000256" key="1">
    <source>
        <dbReference type="ARBA" id="ARBA00005641"/>
    </source>
</evidence>
<dbReference type="Proteomes" id="UP001194746">
    <property type="component" value="Unassembled WGS sequence"/>
</dbReference>
<dbReference type="Gene3D" id="3.20.20.80">
    <property type="entry name" value="Glycosidases"/>
    <property type="match status" value="1"/>
</dbReference>
<comment type="caution">
    <text evidence="7">The sequence shown here is derived from an EMBL/GenBank/DDBJ whole genome shotgun (WGS) entry which is preliminary data.</text>
</comment>
<evidence type="ECO:0000313" key="8">
    <source>
        <dbReference type="Proteomes" id="UP001194746"/>
    </source>
</evidence>
<dbReference type="GO" id="GO:0071555">
    <property type="term" value="P:cell wall organization"/>
    <property type="evidence" value="ECO:0007669"/>
    <property type="project" value="UniProtKB-KW"/>
</dbReference>